<reference evidence="2" key="2">
    <citation type="journal article" date="2018" name="Mol. Plant Microbe Interact.">
        <title>Genome sequence resources for the wheat stripe rust pathogen (Puccinia striiformis f. sp. tritici) and the barley stripe rust pathogen (Puccinia striiformis f. sp. hordei).</title>
        <authorList>
            <person name="Xia C."/>
            <person name="Wang M."/>
            <person name="Yin C."/>
            <person name="Cornejo O.E."/>
            <person name="Hulbert S.H."/>
            <person name="Chen X."/>
        </authorList>
    </citation>
    <scope>NUCLEOTIDE SEQUENCE [LARGE SCALE GENOMIC DNA]</scope>
    <source>
        <strain evidence="2">93-210</strain>
    </source>
</reference>
<reference evidence="2" key="1">
    <citation type="journal article" date="2018" name="BMC Genomics">
        <title>Genomic insights into host adaptation between the wheat stripe rust pathogen (Puccinia striiformis f. sp. tritici) and the barley stripe rust pathogen (Puccinia striiformis f. sp. hordei).</title>
        <authorList>
            <person name="Xia C."/>
            <person name="Wang M."/>
            <person name="Yin C."/>
            <person name="Cornejo O.E."/>
            <person name="Hulbert S.H."/>
            <person name="Chen X."/>
        </authorList>
    </citation>
    <scope>NUCLEOTIDE SEQUENCE [LARGE SCALE GENOMIC DNA]</scope>
    <source>
        <strain evidence="2">93-210</strain>
    </source>
</reference>
<dbReference type="Proteomes" id="UP001060170">
    <property type="component" value="Chromosome 17"/>
</dbReference>
<comment type="caution">
    <text evidence="1">The sequence shown here is derived from an EMBL/GenBank/DDBJ whole genome shotgun (WGS) entry which is preliminary data.</text>
</comment>
<gene>
    <name evidence="1" type="ORF">MJO28_015615</name>
</gene>
<accession>A0ACC0DP68</accession>
<proteinExistence type="predicted"/>
<keyword evidence="2" id="KW-1185">Reference proteome</keyword>
<organism evidence="1 2">
    <name type="scientific">Puccinia striiformis f. sp. tritici</name>
    <dbReference type="NCBI Taxonomy" id="168172"/>
    <lineage>
        <taxon>Eukaryota</taxon>
        <taxon>Fungi</taxon>
        <taxon>Dikarya</taxon>
        <taxon>Basidiomycota</taxon>
        <taxon>Pucciniomycotina</taxon>
        <taxon>Pucciniomycetes</taxon>
        <taxon>Pucciniales</taxon>
        <taxon>Pucciniaceae</taxon>
        <taxon>Puccinia</taxon>
    </lineage>
</organism>
<protein>
    <submittedName>
        <fullName evidence="1">Uncharacterized protein</fullName>
    </submittedName>
</protein>
<evidence type="ECO:0000313" key="1">
    <source>
        <dbReference type="EMBL" id="KAI7936716.1"/>
    </source>
</evidence>
<evidence type="ECO:0000313" key="2">
    <source>
        <dbReference type="Proteomes" id="UP001060170"/>
    </source>
</evidence>
<sequence>MAPGELHRSCRARQSSETLPPAAGIAHPDGVQGAVVMDTPRVIPLTLKDYKNPHQSHKSLSTAQPPIKQSALLFS</sequence>
<reference evidence="1 2" key="3">
    <citation type="journal article" date="2022" name="Microbiol. Spectr.">
        <title>Folding features and dynamics of 3D genome architecture in plant fungal pathogens.</title>
        <authorList>
            <person name="Xia C."/>
        </authorList>
    </citation>
    <scope>NUCLEOTIDE SEQUENCE [LARGE SCALE GENOMIC DNA]</scope>
    <source>
        <strain evidence="1 2">93-210</strain>
    </source>
</reference>
<dbReference type="EMBL" id="CM045881">
    <property type="protein sequence ID" value="KAI7936716.1"/>
    <property type="molecule type" value="Genomic_DNA"/>
</dbReference>
<name>A0ACC0DP68_9BASI</name>